<sequence>MRNTVFSLVHGRSGILWCMAVLLSVTFLAEAILAEQEGVDNVRLDETRPTEICKLLTNKTASEKAQIKSREIARQDFKGEYINTQYGVKVEIIGEVKEININGQSGIELFAKAWKGDKQLGFGKDGSVEIERFRIFNPPILVDDPNGDIVREWTDEKTGELKQRKLREDPIEAIRQTVAHNVKIVGKENAQIVIGKIGNTTSTFYPDAHPENTSHDAMLYTSPNASWDTVHDTANADGALDNYSGPDRFVYSGKDGDNFRIIRFQTLFDTSAIGSDTVSSATASLYVNLVNNGDNDGDDYIAVVSSNPASNTGAAVGDYSLMGTTAYSNTIDLSSMSTGDYVDWTINATGLAAINTSGITKFGFREGHDIIDSAYAGGFDTVNSIVTYAAEASGTANDPKLVVVHSTPTPTPTPTPIDTSAPSGSISINSGDSYTNSTSVNLTLSATDNVGVTGYYLSTSSTKPSASDSGWVSVSSTTSFSTSISYALSSGDGSKTLYAWYKDSGGNVSDTASDSIILDTTSSTVTITNPTTESTYTTMSSTINLGGTASDSTSGVNSVTWSNNRGGIGTAGGTTNWIVSSISLSYGDNIITVTATDGAGNPGKDTITVNYIHVDTPPPTPSPTPCTDDYEPNNSFSTAYGPLTSGNSYTGRICSASDVDYFKIIVDSAGTISLTLGVPSNRDYDLYLYDALQNEVALSQKDTGITETISYDTSTTGTYYIKVVGFQNDYDESQAYTLSGTWSISDETGDIYGRVTDAKAGTGINGATVSTDTGKSTTTSRQRGQDGAYVLQDVTAGVRTITATASGYASSSQSVTVDSGEQERLDFVLTSATTPPPTPTTTVSPVPTPTFTGSIEGEVVNQTDGKPIAGASVVLDSKANVTKTDTIGHYRFDNVSVGQHKITAGAKGFKQSEIETITVIANQTAHQNFSLMPLTTPTPVVSPTPISSPTPEVMPTPPCEAELMEVFPVELELEKEESSEVTITITCEDGITPVPGEKVKAKVKPGGDIVTVSPSNAATDSNGQAVFTITAKNKAGKAKVMFKDQAAGLKTRVKVKVIK</sequence>
<dbReference type="EMBL" id="BAFN01000001">
    <property type="protein sequence ID" value="GAN33912.1"/>
    <property type="molecule type" value="Genomic_DNA"/>
</dbReference>
<dbReference type="Gene3D" id="2.60.40.10">
    <property type="entry name" value="Immunoglobulins"/>
    <property type="match status" value="2"/>
</dbReference>
<comment type="caution">
    <text evidence="2">The sequence shown here is derived from an EMBL/GenBank/DDBJ whole genome shotgun (WGS) entry which is preliminary data.</text>
</comment>
<name>A0ABQ0JYU7_9BACT</name>
<evidence type="ECO:0008006" key="4">
    <source>
        <dbReference type="Google" id="ProtNLM"/>
    </source>
</evidence>
<feature type="compositionally biased region" description="Low complexity" evidence="1">
    <location>
        <begin position="768"/>
        <end position="780"/>
    </location>
</feature>
<gene>
    <name evidence="2" type="ORF">BROSI_A2447</name>
</gene>
<keyword evidence="3" id="KW-1185">Reference proteome</keyword>
<evidence type="ECO:0000256" key="1">
    <source>
        <dbReference type="SAM" id="MobiDB-lite"/>
    </source>
</evidence>
<dbReference type="Gene3D" id="2.60.40.1120">
    <property type="entry name" value="Carboxypeptidase-like, regulatory domain"/>
    <property type="match status" value="2"/>
</dbReference>
<reference evidence="3" key="1">
    <citation type="journal article" date="2015" name="Genome Announc.">
        <title>Draft Genome Sequence of an Anaerobic Ammonium-Oxidizing Bacterium, "Candidatus Brocadia sinica".</title>
        <authorList>
            <person name="Oshiki M."/>
            <person name="Shinyako-Hata K."/>
            <person name="Satoh H."/>
            <person name="Okabe S."/>
        </authorList>
    </citation>
    <scope>NUCLEOTIDE SEQUENCE [LARGE SCALE GENOMIC DNA]</scope>
    <source>
        <strain evidence="3">JPN1</strain>
    </source>
</reference>
<proteinExistence type="predicted"/>
<dbReference type="SUPFAM" id="SSF89260">
    <property type="entry name" value="Collagen-binding domain"/>
    <property type="match status" value="1"/>
</dbReference>
<accession>A0ABQ0JYU7</accession>
<protein>
    <recommendedName>
        <fullName evidence="4">Peptidase C-terminal archaeal/bacterial domain-containing protein</fullName>
    </recommendedName>
</protein>
<dbReference type="InterPro" id="IPR013784">
    <property type="entry name" value="Carb-bd-like_fold"/>
</dbReference>
<dbReference type="SUPFAM" id="SSF49452">
    <property type="entry name" value="Starch-binding domain-like"/>
    <property type="match status" value="2"/>
</dbReference>
<evidence type="ECO:0000313" key="2">
    <source>
        <dbReference type="EMBL" id="GAN33912.1"/>
    </source>
</evidence>
<dbReference type="RefSeq" id="WP_052563977.1">
    <property type="nucleotide sequence ID" value="NZ_BAFN01000001.1"/>
</dbReference>
<dbReference type="Pfam" id="PF13620">
    <property type="entry name" value="CarboxypepD_reg"/>
    <property type="match status" value="2"/>
</dbReference>
<dbReference type="Proteomes" id="UP000032309">
    <property type="component" value="Unassembled WGS sequence"/>
</dbReference>
<organism evidence="2 3">
    <name type="scientific">Candidatus Brocadia sinica JPN1</name>
    <dbReference type="NCBI Taxonomy" id="1197129"/>
    <lineage>
        <taxon>Bacteria</taxon>
        <taxon>Pseudomonadati</taxon>
        <taxon>Planctomycetota</taxon>
        <taxon>Candidatus Brocadiia</taxon>
        <taxon>Candidatus Brocadiales</taxon>
        <taxon>Candidatus Brocadiaceae</taxon>
        <taxon>Candidatus Brocadia</taxon>
    </lineage>
</organism>
<dbReference type="Gene3D" id="2.60.120.380">
    <property type="match status" value="1"/>
</dbReference>
<dbReference type="InterPro" id="IPR013783">
    <property type="entry name" value="Ig-like_fold"/>
</dbReference>
<evidence type="ECO:0000313" key="3">
    <source>
        <dbReference type="Proteomes" id="UP000032309"/>
    </source>
</evidence>
<dbReference type="InterPro" id="IPR008964">
    <property type="entry name" value="Invasin/intimin_cell_adhesion"/>
</dbReference>
<feature type="region of interest" description="Disordered" evidence="1">
    <location>
        <begin position="765"/>
        <end position="785"/>
    </location>
</feature>
<dbReference type="SUPFAM" id="SSF49373">
    <property type="entry name" value="Invasin/intimin cell-adhesion fragments"/>
    <property type="match status" value="1"/>
</dbReference>